<proteinExistence type="predicted"/>
<accession>A0A090J0X9</accession>
<reference evidence="1 2" key="1">
    <citation type="submission" date="2014-07" db="EMBL/GenBank/DDBJ databases">
        <authorList>
            <person name="Wibberg Daniel"/>
        </authorList>
    </citation>
    <scope>NUCLEOTIDE SEQUENCE [LARGE SCALE GENOMIC DNA]</scope>
</reference>
<name>A0A090J0X9_9BACI</name>
<gene>
    <name evidence="1" type="ORF">BT1A1_1667</name>
</gene>
<evidence type="ECO:0000313" key="1">
    <source>
        <dbReference type="EMBL" id="CEE01495.1"/>
    </source>
</evidence>
<dbReference type="Proteomes" id="UP000040576">
    <property type="component" value="Unassembled WGS sequence"/>
</dbReference>
<dbReference type="PATRIC" id="fig|35841.6.peg.1853"/>
<dbReference type="RefSeq" id="WP_034769933.1">
    <property type="nucleotide sequence ID" value="NZ_CCRF01000047.1"/>
</dbReference>
<dbReference type="eggNOG" id="COG5341">
    <property type="taxonomic scope" value="Bacteria"/>
</dbReference>
<dbReference type="Gene3D" id="2.60.320.10">
    <property type="entry name" value="N-utilization substance G protein NusG, insert domain"/>
    <property type="match status" value="1"/>
</dbReference>
<dbReference type="AlphaFoldDB" id="A0A090J0X9"/>
<dbReference type="EMBL" id="CCRF01000047">
    <property type="protein sequence ID" value="CEE01495.1"/>
    <property type="molecule type" value="Genomic_DNA"/>
</dbReference>
<keyword evidence="2" id="KW-1185">Reference proteome</keyword>
<evidence type="ECO:0000313" key="2">
    <source>
        <dbReference type="Proteomes" id="UP000040576"/>
    </source>
</evidence>
<dbReference type="GeneID" id="92960836"/>
<dbReference type="CDD" id="cd09911">
    <property type="entry name" value="Lin0431_like"/>
    <property type="match status" value="1"/>
</dbReference>
<organism evidence="1 2">
    <name type="scientific">Caldibacillus thermoamylovorans</name>
    <dbReference type="NCBI Taxonomy" id="35841"/>
    <lineage>
        <taxon>Bacteria</taxon>
        <taxon>Bacillati</taxon>
        <taxon>Bacillota</taxon>
        <taxon>Bacilli</taxon>
        <taxon>Bacillales</taxon>
        <taxon>Bacillaceae</taxon>
        <taxon>Caldibacillus</taxon>
    </lineage>
</organism>
<dbReference type="Pfam" id="PF07009">
    <property type="entry name" value="NusG_II"/>
    <property type="match status" value="1"/>
</dbReference>
<dbReference type="InterPro" id="IPR038690">
    <property type="entry name" value="NusG_2_sf"/>
</dbReference>
<sequence>MKSYYKMIKPWDIIVVFSLVLLSFIPFFIFSFVQAQKTEGTSVNTAVISVDGKEIRRIVLTDNTSTETFDVHSSDGGYNTIEVTNNKIRIKAADCTDQVCVLTGYISKPGETIVCLPHKVLIEIVSETAAEDDIIISS</sequence>
<protein>
    <submittedName>
        <fullName evidence="1">Putative membrane protein</fullName>
    </submittedName>
</protein>